<proteinExistence type="predicted"/>
<name>A0AAN9NNT5_PHACN</name>
<evidence type="ECO:0000313" key="2">
    <source>
        <dbReference type="Proteomes" id="UP001374584"/>
    </source>
</evidence>
<dbReference type="EMBL" id="JAYMYR010000002">
    <property type="protein sequence ID" value="KAK7376709.1"/>
    <property type="molecule type" value="Genomic_DNA"/>
</dbReference>
<comment type="caution">
    <text evidence="1">The sequence shown here is derived from an EMBL/GenBank/DDBJ whole genome shotgun (WGS) entry which is preliminary data.</text>
</comment>
<sequence>MENAGINMENVHCHDQYFKRYEGIDLTDTPCHLTRLQVSLSATVVWIKWELNKEGYSLKAFIDLDGSTLVMETT</sequence>
<dbReference type="Proteomes" id="UP001374584">
    <property type="component" value="Unassembled WGS sequence"/>
</dbReference>
<accession>A0AAN9NNT5</accession>
<dbReference type="AlphaFoldDB" id="A0AAN9NNT5"/>
<evidence type="ECO:0000313" key="1">
    <source>
        <dbReference type="EMBL" id="KAK7376709.1"/>
    </source>
</evidence>
<gene>
    <name evidence="1" type="ORF">VNO80_02123</name>
</gene>
<organism evidence="1 2">
    <name type="scientific">Phaseolus coccineus</name>
    <name type="common">Scarlet runner bean</name>
    <name type="synonym">Phaseolus multiflorus</name>
    <dbReference type="NCBI Taxonomy" id="3886"/>
    <lineage>
        <taxon>Eukaryota</taxon>
        <taxon>Viridiplantae</taxon>
        <taxon>Streptophyta</taxon>
        <taxon>Embryophyta</taxon>
        <taxon>Tracheophyta</taxon>
        <taxon>Spermatophyta</taxon>
        <taxon>Magnoliopsida</taxon>
        <taxon>eudicotyledons</taxon>
        <taxon>Gunneridae</taxon>
        <taxon>Pentapetalae</taxon>
        <taxon>rosids</taxon>
        <taxon>fabids</taxon>
        <taxon>Fabales</taxon>
        <taxon>Fabaceae</taxon>
        <taxon>Papilionoideae</taxon>
        <taxon>50 kb inversion clade</taxon>
        <taxon>NPAAA clade</taxon>
        <taxon>indigoferoid/millettioid clade</taxon>
        <taxon>Phaseoleae</taxon>
        <taxon>Phaseolus</taxon>
    </lineage>
</organism>
<protein>
    <submittedName>
        <fullName evidence="1">Uncharacterized protein</fullName>
    </submittedName>
</protein>
<keyword evidence="2" id="KW-1185">Reference proteome</keyword>
<reference evidence="1 2" key="1">
    <citation type="submission" date="2024-01" db="EMBL/GenBank/DDBJ databases">
        <title>The genomes of 5 underutilized Papilionoideae crops provide insights into root nodulation and disease resistanc.</title>
        <authorList>
            <person name="Jiang F."/>
        </authorList>
    </citation>
    <scope>NUCLEOTIDE SEQUENCE [LARGE SCALE GENOMIC DNA]</scope>
    <source>
        <strain evidence="1">JINMINGXINNONG_FW02</strain>
        <tissue evidence="1">Leaves</tissue>
    </source>
</reference>